<dbReference type="CDD" id="cd06267">
    <property type="entry name" value="PBP1_LacI_sugar_binding-like"/>
    <property type="match status" value="1"/>
</dbReference>
<dbReference type="Gene3D" id="3.40.50.2300">
    <property type="match status" value="2"/>
</dbReference>
<dbReference type="Pfam" id="PF08220">
    <property type="entry name" value="HTH_DeoR"/>
    <property type="match status" value="1"/>
</dbReference>
<dbReference type="PROSITE" id="PS00894">
    <property type="entry name" value="HTH_DEOR_1"/>
    <property type="match status" value="1"/>
</dbReference>
<name>A0ABQ3PT37_9ACTN</name>
<proteinExistence type="predicted"/>
<dbReference type="InterPro" id="IPR018356">
    <property type="entry name" value="Tscrpt_reg_HTH_DeoR_CS"/>
</dbReference>
<dbReference type="RefSeq" id="WP_190221653.1">
    <property type="nucleotide sequence ID" value="NZ_BNBS01000004.1"/>
</dbReference>
<gene>
    <name evidence="5" type="primary">lacI_3</name>
    <name evidence="5" type="ORF">Shyd_95480</name>
</gene>
<dbReference type="SUPFAM" id="SSF46785">
    <property type="entry name" value="Winged helix' DNA-binding domain"/>
    <property type="match status" value="1"/>
</dbReference>
<keyword evidence="3" id="KW-0804">Transcription</keyword>
<keyword evidence="6" id="KW-1185">Reference proteome</keyword>
<comment type="caution">
    <text evidence="5">The sequence shown here is derived from an EMBL/GenBank/DDBJ whole genome shotgun (WGS) entry which is preliminary data.</text>
</comment>
<feature type="domain" description="HTH deoR-type" evidence="4">
    <location>
        <begin position="3"/>
        <end position="58"/>
    </location>
</feature>
<keyword evidence="2" id="KW-0238">DNA-binding</keyword>
<evidence type="ECO:0000256" key="3">
    <source>
        <dbReference type="ARBA" id="ARBA00023163"/>
    </source>
</evidence>
<dbReference type="PRINTS" id="PR00037">
    <property type="entry name" value="HTHLACR"/>
</dbReference>
<dbReference type="Gene3D" id="1.10.10.10">
    <property type="entry name" value="Winged helix-like DNA-binding domain superfamily/Winged helix DNA-binding domain"/>
    <property type="match status" value="1"/>
</dbReference>
<sequence length="363" mass="38172">MLAEERREVLLRLIERRGSVKVTDVAEEMGVSAVTVRQDVRDLAGRGLVVRVHGGAMSPGAARAADVAGPAAARPAAGQGDVLGLIVPPGGYYYPEIIRGVQDAARAHGVRVVLAVSGETLTDNQEQVRRLIAAGVDGLLLMPRAGLEPADVAEEWLAGLDIPVVLVDRRVGGQAGRLEQVASDHAHGAGLAVRHLAGLGHGRIALVARAESPNTPLIREGYAAACRALRLPEGPEYAIDPADGAAPAEWFEEFVEVVEAGGVRAALVHNDLDAVALIGFLQARGLRVPEDLAIVTYDDEVAELGDVPLTAVAPPKRAVGAWAVDLMRRRIAEPAAPLAELLLRPELRVRDSCGASSGPRRRG</sequence>
<organism evidence="5 6">
    <name type="scientific">Streptomyces hydrogenans</name>
    <dbReference type="NCBI Taxonomy" id="1873719"/>
    <lineage>
        <taxon>Bacteria</taxon>
        <taxon>Bacillati</taxon>
        <taxon>Actinomycetota</taxon>
        <taxon>Actinomycetes</taxon>
        <taxon>Kitasatosporales</taxon>
        <taxon>Streptomycetaceae</taxon>
        <taxon>Streptomyces</taxon>
    </lineage>
</organism>
<dbReference type="Proteomes" id="UP001052739">
    <property type="component" value="Unassembled WGS sequence"/>
</dbReference>
<dbReference type="EMBL" id="BNDW01000120">
    <property type="protein sequence ID" value="GHI28177.1"/>
    <property type="molecule type" value="Genomic_DNA"/>
</dbReference>
<dbReference type="PROSITE" id="PS51000">
    <property type="entry name" value="HTH_DEOR_2"/>
    <property type="match status" value="1"/>
</dbReference>
<keyword evidence="1" id="KW-0805">Transcription regulation</keyword>
<evidence type="ECO:0000259" key="4">
    <source>
        <dbReference type="PROSITE" id="PS51000"/>
    </source>
</evidence>
<dbReference type="SMART" id="SM00420">
    <property type="entry name" value="HTH_DEOR"/>
    <property type="match status" value="1"/>
</dbReference>
<dbReference type="InterPro" id="IPR046335">
    <property type="entry name" value="LacI/GalR-like_sensor"/>
</dbReference>
<evidence type="ECO:0000256" key="2">
    <source>
        <dbReference type="ARBA" id="ARBA00023125"/>
    </source>
</evidence>
<dbReference type="Pfam" id="PF13377">
    <property type="entry name" value="Peripla_BP_3"/>
    <property type="match status" value="1"/>
</dbReference>
<protein>
    <submittedName>
        <fullName evidence="5">LacI family transcriptional regulator</fullName>
    </submittedName>
</protein>
<dbReference type="InterPro" id="IPR028082">
    <property type="entry name" value="Peripla_BP_I"/>
</dbReference>
<evidence type="ECO:0000256" key="1">
    <source>
        <dbReference type="ARBA" id="ARBA00023015"/>
    </source>
</evidence>
<dbReference type="PANTHER" id="PTHR30146:SF155">
    <property type="entry name" value="ALANINE RACEMASE"/>
    <property type="match status" value="1"/>
</dbReference>
<dbReference type="InterPro" id="IPR001034">
    <property type="entry name" value="DeoR_HTH"/>
</dbReference>
<evidence type="ECO:0000313" key="5">
    <source>
        <dbReference type="EMBL" id="GHI28177.1"/>
    </source>
</evidence>
<dbReference type="InterPro" id="IPR036390">
    <property type="entry name" value="WH_DNA-bd_sf"/>
</dbReference>
<evidence type="ECO:0000313" key="6">
    <source>
        <dbReference type="Proteomes" id="UP001052739"/>
    </source>
</evidence>
<accession>A0ABQ3PT37</accession>
<dbReference type="SUPFAM" id="SSF53822">
    <property type="entry name" value="Periplasmic binding protein-like I"/>
    <property type="match status" value="1"/>
</dbReference>
<dbReference type="InterPro" id="IPR036388">
    <property type="entry name" value="WH-like_DNA-bd_sf"/>
</dbReference>
<reference evidence="5" key="1">
    <citation type="submission" date="2024-05" db="EMBL/GenBank/DDBJ databases">
        <title>Whole genome shotgun sequence of Streptomyces hydrogenans NBRC 13475.</title>
        <authorList>
            <person name="Komaki H."/>
            <person name="Tamura T."/>
        </authorList>
    </citation>
    <scope>NUCLEOTIDE SEQUENCE</scope>
    <source>
        <strain evidence="5">NBRC 13475</strain>
    </source>
</reference>
<dbReference type="PANTHER" id="PTHR30146">
    <property type="entry name" value="LACI-RELATED TRANSCRIPTIONAL REPRESSOR"/>
    <property type="match status" value="1"/>
</dbReference>